<feature type="transmembrane region" description="Helical" evidence="5">
    <location>
        <begin position="21"/>
        <end position="38"/>
    </location>
</feature>
<feature type="domain" description="Major facilitator superfamily (MFS) profile" evidence="6">
    <location>
        <begin position="22"/>
        <end position="512"/>
    </location>
</feature>
<dbReference type="PROSITE" id="PS00217">
    <property type="entry name" value="SUGAR_TRANSPORT_2"/>
    <property type="match status" value="1"/>
</dbReference>
<feature type="transmembrane region" description="Helical" evidence="5">
    <location>
        <begin position="482"/>
        <end position="507"/>
    </location>
</feature>
<organism evidence="7 8">
    <name type="scientific">Granulicella sibirica</name>
    <dbReference type="NCBI Taxonomy" id="2479048"/>
    <lineage>
        <taxon>Bacteria</taxon>
        <taxon>Pseudomonadati</taxon>
        <taxon>Acidobacteriota</taxon>
        <taxon>Terriglobia</taxon>
        <taxon>Terriglobales</taxon>
        <taxon>Acidobacteriaceae</taxon>
        <taxon>Granulicella</taxon>
    </lineage>
</organism>
<dbReference type="InterPro" id="IPR020846">
    <property type="entry name" value="MFS_dom"/>
</dbReference>
<feature type="transmembrane region" description="Helical" evidence="5">
    <location>
        <begin position="216"/>
        <end position="235"/>
    </location>
</feature>
<reference evidence="7 8" key="1">
    <citation type="submission" date="2018-11" db="EMBL/GenBank/DDBJ databases">
        <authorList>
            <person name="Mardanov A.V."/>
            <person name="Ravin N.V."/>
            <person name="Dedysh S.N."/>
        </authorList>
    </citation>
    <scope>NUCLEOTIDE SEQUENCE [LARGE SCALE GENOMIC DNA]</scope>
    <source>
        <strain evidence="7 8">AF10</strain>
    </source>
</reference>
<dbReference type="InterPro" id="IPR011701">
    <property type="entry name" value="MFS"/>
</dbReference>
<reference evidence="8" key="2">
    <citation type="submission" date="2019-02" db="EMBL/GenBank/DDBJ databases">
        <title>Granulicella sibirica sp. nov., a psychrotolerant acidobacterium isolated from an organic soil layer in forested tundra, West Siberia.</title>
        <authorList>
            <person name="Oshkin I.Y."/>
            <person name="Kulichevskaya I.S."/>
            <person name="Rijpstra W.I.C."/>
            <person name="Sinninghe Damste J.S."/>
            <person name="Rakitin A.L."/>
            <person name="Ravin N.V."/>
            <person name="Dedysh S.N."/>
        </authorList>
    </citation>
    <scope>NUCLEOTIDE SEQUENCE [LARGE SCALE GENOMIC DNA]</scope>
    <source>
        <strain evidence="8">AF10</strain>
    </source>
</reference>
<feature type="transmembrane region" description="Helical" evidence="5">
    <location>
        <begin position="282"/>
        <end position="303"/>
    </location>
</feature>
<dbReference type="AlphaFoldDB" id="A0A4Q0SZD3"/>
<feature type="transmembrane region" description="Helical" evidence="5">
    <location>
        <begin position="113"/>
        <end position="132"/>
    </location>
</feature>
<protein>
    <submittedName>
        <fullName evidence="7">Inner membrane component of tripartite multidrug resistance system</fullName>
    </submittedName>
</protein>
<feature type="transmembrane region" description="Helical" evidence="5">
    <location>
        <begin position="315"/>
        <end position="338"/>
    </location>
</feature>
<accession>A0A4Q0SZD3</accession>
<feature type="transmembrane region" description="Helical" evidence="5">
    <location>
        <begin position="144"/>
        <end position="165"/>
    </location>
</feature>
<feature type="transmembrane region" description="Helical" evidence="5">
    <location>
        <begin position="88"/>
        <end position="107"/>
    </location>
</feature>
<dbReference type="InterPro" id="IPR005829">
    <property type="entry name" value="Sugar_transporter_CS"/>
</dbReference>
<sequence>MNTTMDTQETTAQSVRWQRSATLLALTFAVCAEYWTTASVSLTLTDLGGTLGASSDEASWALTIYTTAFAVGVALSHRLSVFFGNRKYLATCSVLYGLASIGCALSPNLPVFLLFRAIQGFAGGAFLVRTFVFFTQRIELEHRAAVAVSFFIEIMIVGRIVSYIVSGWLADSITWRLEFVFPALFSFVAAGLFLGFTPDYWRQADNTGEAIDFKGIIFLAVGAAALQTALSRGAIDDWFGSTFIGTSFVLGVVGNTMFVLWQLSSWNKAPLLDLHYMKERTVYAGGTVSFVLGILLSGSLYVIPQYLRTVESHSALQTGVLLGVSSAGAAIAVLLFRYGQPLIKRLGSRSIIATAFLTSMTSEFMFGHFLTPDTPDYVLWIPLFLNGVFIAFSTSSLGGAAFALVIEQETSSARAIFYGLRQFGTSVGVTLAIVMIDRRSALHSGRLLEGFFGRSLPLVSQSLDFSPEALKGLELLVRKQSLVLSFADIFNVMGVLAGLSLLVIPLLPSLKPALPSGAPQTIPLAPQLSTARAQEPA</sequence>
<evidence type="ECO:0000259" key="6">
    <source>
        <dbReference type="PROSITE" id="PS50850"/>
    </source>
</evidence>
<dbReference type="PROSITE" id="PS50850">
    <property type="entry name" value="MFS"/>
    <property type="match status" value="1"/>
</dbReference>
<keyword evidence="8" id="KW-1185">Reference proteome</keyword>
<comment type="subcellular location">
    <subcellularLocation>
        <location evidence="1">Membrane</location>
        <topology evidence="1">Multi-pass membrane protein</topology>
    </subcellularLocation>
</comment>
<keyword evidence="4 5" id="KW-0472">Membrane</keyword>
<feature type="transmembrane region" description="Helical" evidence="5">
    <location>
        <begin position="241"/>
        <end position="261"/>
    </location>
</feature>
<feature type="transmembrane region" description="Helical" evidence="5">
    <location>
        <begin position="377"/>
        <end position="406"/>
    </location>
</feature>
<dbReference type="SUPFAM" id="SSF103473">
    <property type="entry name" value="MFS general substrate transporter"/>
    <property type="match status" value="1"/>
</dbReference>
<dbReference type="Gene3D" id="1.20.1720.10">
    <property type="entry name" value="Multidrug resistance protein D"/>
    <property type="match status" value="1"/>
</dbReference>
<proteinExistence type="predicted"/>
<dbReference type="PANTHER" id="PTHR23501">
    <property type="entry name" value="MAJOR FACILITATOR SUPERFAMILY"/>
    <property type="match status" value="1"/>
</dbReference>
<evidence type="ECO:0000256" key="1">
    <source>
        <dbReference type="ARBA" id="ARBA00004141"/>
    </source>
</evidence>
<evidence type="ECO:0000256" key="5">
    <source>
        <dbReference type="SAM" id="Phobius"/>
    </source>
</evidence>
<feature type="transmembrane region" description="Helical" evidence="5">
    <location>
        <begin position="350"/>
        <end position="371"/>
    </location>
</feature>
<keyword evidence="3 5" id="KW-1133">Transmembrane helix</keyword>
<dbReference type="Gene3D" id="1.20.1250.20">
    <property type="entry name" value="MFS general substrate transporter like domains"/>
    <property type="match status" value="1"/>
</dbReference>
<dbReference type="RefSeq" id="WP_128915014.1">
    <property type="nucleotide sequence ID" value="NZ_RDSM01000003.1"/>
</dbReference>
<dbReference type="Proteomes" id="UP000289437">
    <property type="component" value="Unassembled WGS sequence"/>
</dbReference>
<evidence type="ECO:0000313" key="8">
    <source>
        <dbReference type="Proteomes" id="UP000289437"/>
    </source>
</evidence>
<keyword evidence="2 5" id="KW-0812">Transmembrane</keyword>
<feature type="transmembrane region" description="Helical" evidence="5">
    <location>
        <begin position="177"/>
        <end position="196"/>
    </location>
</feature>
<dbReference type="GO" id="GO:0022857">
    <property type="term" value="F:transmembrane transporter activity"/>
    <property type="evidence" value="ECO:0007669"/>
    <property type="project" value="InterPro"/>
</dbReference>
<gene>
    <name evidence="7" type="ORF">GRAN_4484</name>
</gene>
<evidence type="ECO:0000256" key="3">
    <source>
        <dbReference type="ARBA" id="ARBA00022989"/>
    </source>
</evidence>
<dbReference type="GO" id="GO:0005886">
    <property type="term" value="C:plasma membrane"/>
    <property type="evidence" value="ECO:0007669"/>
    <property type="project" value="TreeGrafter"/>
</dbReference>
<dbReference type="OrthoDB" id="7254021at2"/>
<evidence type="ECO:0000313" key="7">
    <source>
        <dbReference type="EMBL" id="RXH55380.1"/>
    </source>
</evidence>
<dbReference type="PANTHER" id="PTHR23501:SF174">
    <property type="entry name" value="MULTIDRUG EXPORT PROTEIN EMRB-RELATED"/>
    <property type="match status" value="1"/>
</dbReference>
<evidence type="ECO:0000256" key="2">
    <source>
        <dbReference type="ARBA" id="ARBA00022692"/>
    </source>
</evidence>
<dbReference type="Pfam" id="PF07690">
    <property type="entry name" value="MFS_1"/>
    <property type="match status" value="1"/>
</dbReference>
<dbReference type="InterPro" id="IPR036259">
    <property type="entry name" value="MFS_trans_sf"/>
</dbReference>
<name>A0A4Q0SZD3_9BACT</name>
<comment type="caution">
    <text evidence="7">The sequence shown here is derived from an EMBL/GenBank/DDBJ whole genome shotgun (WGS) entry which is preliminary data.</text>
</comment>
<feature type="transmembrane region" description="Helical" evidence="5">
    <location>
        <begin position="58"/>
        <end position="76"/>
    </location>
</feature>
<evidence type="ECO:0000256" key="4">
    <source>
        <dbReference type="ARBA" id="ARBA00023136"/>
    </source>
</evidence>
<dbReference type="EMBL" id="RDSM01000003">
    <property type="protein sequence ID" value="RXH55380.1"/>
    <property type="molecule type" value="Genomic_DNA"/>
</dbReference>